<feature type="domain" description="HTH tetR-type" evidence="5">
    <location>
        <begin position="6"/>
        <end position="66"/>
    </location>
</feature>
<dbReference type="GO" id="GO:0000976">
    <property type="term" value="F:transcription cis-regulatory region binding"/>
    <property type="evidence" value="ECO:0007669"/>
    <property type="project" value="TreeGrafter"/>
</dbReference>
<dbReference type="InterPro" id="IPR001647">
    <property type="entry name" value="HTH_TetR"/>
</dbReference>
<feature type="DNA-binding region" description="H-T-H motif" evidence="4">
    <location>
        <begin position="29"/>
        <end position="48"/>
    </location>
</feature>
<keyword evidence="2 4" id="KW-0238">DNA-binding</keyword>
<dbReference type="STRING" id="1891671.SAMN06295885_0142"/>
<accession>A0A1X7MVF0</accession>
<dbReference type="PRINTS" id="PR00455">
    <property type="entry name" value="HTHTETR"/>
</dbReference>
<dbReference type="InterPro" id="IPR009057">
    <property type="entry name" value="Homeodomain-like_sf"/>
</dbReference>
<evidence type="ECO:0000259" key="5">
    <source>
        <dbReference type="PROSITE" id="PS50977"/>
    </source>
</evidence>
<dbReference type="Proteomes" id="UP000193711">
    <property type="component" value="Unassembled WGS sequence"/>
</dbReference>
<dbReference type="OrthoDB" id="4746440at2"/>
<evidence type="ECO:0000256" key="3">
    <source>
        <dbReference type="ARBA" id="ARBA00023163"/>
    </source>
</evidence>
<dbReference type="InterPro" id="IPR050109">
    <property type="entry name" value="HTH-type_TetR-like_transc_reg"/>
</dbReference>
<dbReference type="GO" id="GO:0003700">
    <property type="term" value="F:DNA-binding transcription factor activity"/>
    <property type="evidence" value="ECO:0007669"/>
    <property type="project" value="TreeGrafter"/>
</dbReference>
<dbReference type="Gene3D" id="1.10.357.10">
    <property type="entry name" value="Tetracycline Repressor, domain 2"/>
    <property type="match status" value="1"/>
</dbReference>
<dbReference type="RefSeq" id="WP_085474705.1">
    <property type="nucleotide sequence ID" value="NZ_FXBM01000001.1"/>
</dbReference>
<dbReference type="PANTHER" id="PTHR30055:SF238">
    <property type="entry name" value="MYCOFACTOCIN BIOSYNTHESIS TRANSCRIPTIONAL REGULATOR MFTR-RELATED"/>
    <property type="match status" value="1"/>
</dbReference>
<dbReference type="AlphaFoldDB" id="A0A1X7MVF0"/>
<evidence type="ECO:0000256" key="2">
    <source>
        <dbReference type="ARBA" id="ARBA00023125"/>
    </source>
</evidence>
<gene>
    <name evidence="6" type="ORF">SAMN06295885_0142</name>
</gene>
<dbReference type="Pfam" id="PF00440">
    <property type="entry name" value="TetR_N"/>
    <property type="match status" value="1"/>
</dbReference>
<evidence type="ECO:0000313" key="7">
    <source>
        <dbReference type="Proteomes" id="UP000193711"/>
    </source>
</evidence>
<protein>
    <submittedName>
        <fullName evidence="6">Transcriptional regulator, TetR family</fullName>
    </submittedName>
</protein>
<proteinExistence type="predicted"/>
<dbReference type="SUPFAM" id="SSF46689">
    <property type="entry name" value="Homeodomain-like"/>
    <property type="match status" value="1"/>
</dbReference>
<keyword evidence="1" id="KW-0805">Transcription regulation</keyword>
<evidence type="ECO:0000313" key="6">
    <source>
        <dbReference type="EMBL" id="SMH28311.1"/>
    </source>
</evidence>
<evidence type="ECO:0000256" key="1">
    <source>
        <dbReference type="ARBA" id="ARBA00023015"/>
    </source>
</evidence>
<sequence length="190" mass="21164">MTRWAPDAASRLHEAALELFLEQGFAATTVPQIAERAGLTTRSFFRHYADKREVLFVGEDELPAVVARVVDEADPSLPTMAVIHDGLRRVVLPRLELYRDELLRRWSIVRTDEALRERELRKLAIIHDVATEAFARRGLPPLEAQVAGRLAVAVYDMTLEWWLAGGAEAPLADILADVVRVVSATAHPPA</sequence>
<keyword evidence="7" id="KW-1185">Reference proteome</keyword>
<evidence type="ECO:0000256" key="4">
    <source>
        <dbReference type="PROSITE-ProRule" id="PRU00335"/>
    </source>
</evidence>
<organism evidence="6 7">
    <name type="scientific">Rathayibacter oskolensis</name>
    <dbReference type="NCBI Taxonomy" id="1891671"/>
    <lineage>
        <taxon>Bacteria</taxon>
        <taxon>Bacillati</taxon>
        <taxon>Actinomycetota</taxon>
        <taxon>Actinomycetes</taxon>
        <taxon>Micrococcales</taxon>
        <taxon>Microbacteriaceae</taxon>
        <taxon>Rathayibacter</taxon>
    </lineage>
</organism>
<dbReference type="EMBL" id="FXBM01000001">
    <property type="protein sequence ID" value="SMH28311.1"/>
    <property type="molecule type" value="Genomic_DNA"/>
</dbReference>
<dbReference type="PANTHER" id="PTHR30055">
    <property type="entry name" value="HTH-TYPE TRANSCRIPTIONAL REGULATOR RUTR"/>
    <property type="match status" value="1"/>
</dbReference>
<dbReference type="PROSITE" id="PS50977">
    <property type="entry name" value="HTH_TETR_2"/>
    <property type="match status" value="1"/>
</dbReference>
<name>A0A1X7MVF0_9MICO</name>
<reference evidence="7" key="1">
    <citation type="submission" date="2017-04" db="EMBL/GenBank/DDBJ databases">
        <authorList>
            <person name="Varghese N."/>
            <person name="Submissions S."/>
        </authorList>
    </citation>
    <scope>NUCLEOTIDE SEQUENCE [LARGE SCALE GENOMIC DNA]</scope>
    <source>
        <strain evidence="7">VKM Ac-2121</strain>
    </source>
</reference>
<keyword evidence="3" id="KW-0804">Transcription</keyword>